<evidence type="ECO:0008006" key="3">
    <source>
        <dbReference type="Google" id="ProtNLM"/>
    </source>
</evidence>
<accession>A0ABV7EQH2</accession>
<evidence type="ECO:0000313" key="1">
    <source>
        <dbReference type="EMBL" id="MFC3104720.1"/>
    </source>
</evidence>
<dbReference type="EMBL" id="JBHRSS010000005">
    <property type="protein sequence ID" value="MFC3104720.1"/>
    <property type="molecule type" value="Genomic_DNA"/>
</dbReference>
<protein>
    <recommendedName>
        <fullName evidence="3">Acyl-CoA dehydrogenase</fullName>
    </recommendedName>
</protein>
<proteinExistence type="predicted"/>
<gene>
    <name evidence="1" type="ORF">ACFOSU_12580</name>
</gene>
<keyword evidence="2" id="KW-1185">Reference proteome</keyword>
<evidence type="ECO:0000313" key="2">
    <source>
        <dbReference type="Proteomes" id="UP001595462"/>
    </source>
</evidence>
<comment type="caution">
    <text evidence="1">The sequence shown here is derived from an EMBL/GenBank/DDBJ whole genome shotgun (WGS) entry which is preliminary data.</text>
</comment>
<dbReference type="RefSeq" id="WP_380690133.1">
    <property type="nucleotide sequence ID" value="NZ_JBHRSS010000005.1"/>
</dbReference>
<sequence length="340" mass="36440">MKSALLTLMALSEPPKPVEYRQALLEIQDAMGEWVGFGPCQLQRRIDALMRIARHDIGLARLSEGHLDALSILEEAGATPEPGALYGIWASGGPADTTHLDGPDVCTLSGGKPFCSGAGLVDRALIWVSDAQRLVEVDLAGNADKVSWDSSNWCVDALAGIQTWTGMFDAVPAQVVDGDGGRDWYFHRPGFWMGALCPAACWAGGAQGLLDYALAAARDNPIAEAHVGRMLAASFGMESALRAASTPLADDLAGLQSAHTRALAVRHLIERASTHIIDEFSRLLGPRPLINMPSIARRIQELQIYLRQCHGDQDLVELSATVRAGDRAACAFEDEPHAGE</sequence>
<name>A0ABV7EQH2_9GAMM</name>
<dbReference type="Proteomes" id="UP001595462">
    <property type="component" value="Unassembled WGS sequence"/>
</dbReference>
<organism evidence="1 2">
    <name type="scientific">Salinisphaera aquimarina</name>
    <dbReference type="NCBI Taxonomy" id="2094031"/>
    <lineage>
        <taxon>Bacteria</taxon>
        <taxon>Pseudomonadati</taxon>
        <taxon>Pseudomonadota</taxon>
        <taxon>Gammaproteobacteria</taxon>
        <taxon>Salinisphaerales</taxon>
        <taxon>Salinisphaeraceae</taxon>
        <taxon>Salinisphaera</taxon>
    </lineage>
</organism>
<reference evidence="2" key="1">
    <citation type="journal article" date="2019" name="Int. J. Syst. Evol. Microbiol.">
        <title>The Global Catalogue of Microorganisms (GCM) 10K type strain sequencing project: providing services to taxonomists for standard genome sequencing and annotation.</title>
        <authorList>
            <consortium name="The Broad Institute Genomics Platform"/>
            <consortium name="The Broad Institute Genome Sequencing Center for Infectious Disease"/>
            <person name="Wu L."/>
            <person name="Ma J."/>
        </authorList>
    </citation>
    <scope>NUCLEOTIDE SEQUENCE [LARGE SCALE GENOMIC DNA]</scope>
    <source>
        <strain evidence="2">KCTC 52640</strain>
    </source>
</reference>